<proteinExistence type="predicted"/>
<dbReference type="EMBL" id="QGKW02002005">
    <property type="protein sequence ID" value="KAF2539979.1"/>
    <property type="molecule type" value="Genomic_DNA"/>
</dbReference>
<protein>
    <submittedName>
        <fullName evidence="2">Uncharacterized protein</fullName>
    </submittedName>
</protein>
<evidence type="ECO:0000256" key="1">
    <source>
        <dbReference type="SAM" id="MobiDB-lite"/>
    </source>
</evidence>
<name>A0A8S9G3Y9_BRACR</name>
<dbReference type="AlphaFoldDB" id="A0A8S9G3Y9"/>
<feature type="compositionally biased region" description="Basic residues" evidence="1">
    <location>
        <begin position="118"/>
        <end position="127"/>
    </location>
</feature>
<evidence type="ECO:0000313" key="2">
    <source>
        <dbReference type="EMBL" id="KAF2539979.1"/>
    </source>
</evidence>
<dbReference type="Proteomes" id="UP000712281">
    <property type="component" value="Unassembled WGS sequence"/>
</dbReference>
<feature type="compositionally biased region" description="Polar residues" evidence="1">
    <location>
        <begin position="57"/>
        <end position="68"/>
    </location>
</feature>
<accession>A0A8S9G3Y9</accession>
<reference evidence="2" key="1">
    <citation type="submission" date="2019-12" db="EMBL/GenBank/DDBJ databases">
        <title>Genome sequencing and annotation of Brassica cretica.</title>
        <authorList>
            <person name="Studholme D.J."/>
            <person name="Sarris P.F."/>
        </authorList>
    </citation>
    <scope>NUCLEOTIDE SEQUENCE</scope>
    <source>
        <strain evidence="2">PFS-001/15</strain>
        <tissue evidence="2">Leaf</tissue>
    </source>
</reference>
<sequence length="142" mass="15956">MQICVTVGEADVERYEKNRKEEDGCAWKKGNGFMVIKAYVFHCRVEKNFQNLLNSQQPNTQWNESVSASVPREPYQSVPREPYQSVSASDASTAQSSSSVQVSHGEEAMARPVGVKAAKAKGKKPVRKQATLEEEEKERMEF</sequence>
<feature type="compositionally biased region" description="Low complexity" evidence="1">
    <location>
        <begin position="84"/>
        <end position="103"/>
    </location>
</feature>
<feature type="region of interest" description="Disordered" evidence="1">
    <location>
        <begin position="57"/>
        <end position="142"/>
    </location>
</feature>
<evidence type="ECO:0000313" key="3">
    <source>
        <dbReference type="Proteomes" id="UP000712281"/>
    </source>
</evidence>
<comment type="caution">
    <text evidence="2">The sequence shown here is derived from an EMBL/GenBank/DDBJ whole genome shotgun (WGS) entry which is preliminary data.</text>
</comment>
<gene>
    <name evidence="2" type="ORF">F2Q68_00030260</name>
</gene>
<organism evidence="2 3">
    <name type="scientific">Brassica cretica</name>
    <name type="common">Mustard</name>
    <dbReference type="NCBI Taxonomy" id="69181"/>
    <lineage>
        <taxon>Eukaryota</taxon>
        <taxon>Viridiplantae</taxon>
        <taxon>Streptophyta</taxon>
        <taxon>Embryophyta</taxon>
        <taxon>Tracheophyta</taxon>
        <taxon>Spermatophyta</taxon>
        <taxon>Magnoliopsida</taxon>
        <taxon>eudicotyledons</taxon>
        <taxon>Gunneridae</taxon>
        <taxon>Pentapetalae</taxon>
        <taxon>rosids</taxon>
        <taxon>malvids</taxon>
        <taxon>Brassicales</taxon>
        <taxon>Brassicaceae</taxon>
        <taxon>Brassiceae</taxon>
        <taxon>Brassica</taxon>
    </lineage>
</organism>